<dbReference type="AlphaFoldDB" id="A0A8J3IGJ6"/>
<dbReference type="RefSeq" id="WP_220200352.1">
    <property type="nucleotide sequence ID" value="NZ_BNJF01000012.1"/>
</dbReference>
<gene>
    <name evidence="1" type="ORF">KSX_96020</name>
</gene>
<comment type="caution">
    <text evidence="1">The sequence shown here is derived from an EMBL/GenBank/DDBJ whole genome shotgun (WGS) entry which is preliminary data.</text>
</comment>
<reference evidence="1" key="1">
    <citation type="submission" date="2020-10" db="EMBL/GenBank/DDBJ databases">
        <title>Taxonomic study of unclassified bacteria belonging to the class Ktedonobacteria.</title>
        <authorList>
            <person name="Yabe S."/>
            <person name="Wang C.M."/>
            <person name="Zheng Y."/>
            <person name="Sakai Y."/>
            <person name="Cavaletti L."/>
            <person name="Monciardini P."/>
            <person name="Donadio S."/>
        </authorList>
    </citation>
    <scope>NUCLEOTIDE SEQUENCE</scope>
    <source>
        <strain evidence="1">SOSP1-1</strain>
    </source>
</reference>
<evidence type="ECO:0008006" key="3">
    <source>
        <dbReference type="Google" id="ProtNLM"/>
    </source>
</evidence>
<sequence length="504" mass="58113">MEVNNKEGFMGTGHSIVFYSWQSDLPNATNRGFIEEALKRAVKTIQNDDSIITAPRLERDTLGIPGSPDISQTIFDKIEQADVFVCDVSIINTKSFNERQDRPTPNPNVLIELGYALKKLGPHRVIMVLNAAYGEPELLPFDLRMRRVLRYLMPDKANERASERKRLEGILTESIRTILRELSVTTSSKILESKPLVEQICLAITEGHSTQEWLCRQYMKDFAKQIVVLAPQLRVASTVPQDERLIQSIGNSTSLVLEFLKLAQIIAIVETSQKAAMALYKGFENILALYTYPPSSNPSAVNEGDHDFAKFLGHEVFVAFFAFLIQEERWELMADLFEEDFYVRIAHFGQPEHVNFTVFSQPIRLLRRRAHRLKLQNVSPHSDLLMKRYREGKLKNALSFESFMASDYLLYLRGAFQLDEQYQLPDAFLPAWPPWSTFYMHRLPDYLYKAERRKYAEQLLVSLDIQDIPSLSRRVKKATEDWENLWGKTRRLEALNFNAIGSRP</sequence>
<proteinExistence type="predicted"/>
<accession>A0A8J3IGJ6</accession>
<organism evidence="1 2">
    <name type="scientific">Ktedonospora formicarum</name>
    <dbReference type="NCBI Taxonomy" id="2778364"/>
    <lineage>
        <taxon>Bacteria</taxon>
        <taxon>Bacillati</taxon>
        <taxon>Chloroflexota</taxon>
        <taxon>Ktedonobacteria</taxon>
        <taxon>Ktedonobacterales</taxon>
        <taxon>Ktedonobacteraceae</taxon>
        <taxon>Ktedonospora</taxon>
    </lineage>
</organism>
<dbReference type="Proteomes" id="UP000612362">
    <property type="component" value="Unassembled WGS sequence"/>
</dbReference>
<evidence type="ECO:0000313" key="2">
    <source>
        <dbReference type="Proteomes" id="UP000612362"/>
    </source>
</evidence>
<keyword evidence="2" id="KW-1185">Reference proteome</keyword>
<evidence type="ECO:0000313" key="1">
    <source>
        <dbReference type="EMBL" id="GHO51439.1"/>
    </source>
</evidence>
<dbReference type="EMBL" id="BNJF01000012">
    <property type="protein sequence ID" value="GHO51439.1"/>
    <property type="molecule type" value="Genomic_DNA"/>
</dbReference>
<protein>
    <recommendedName>
        <fullName evidence="3">CD-NTase-associated protein 12/Pycsar effector protein TIR domain-containing protein</fullName>
    </recommendedName>
</protein>
<name>A0A8J3IGJ6_9CHLR</name>